<organism evidence="1">
    <name type="scientific">Methanococcus maripaludis (strain C6 / ATCC BAA-1332)</name>
    <dbReference type="NCBI Taxonomy" id="444158"/>
    <lineage>
        <taxon>Archaea</taxon>
        <taxon>Methanobacteriati</taxon>
        <taxon>Methanobacteriota</taxon>
        <taxon>Methanomada group</taxon>
        <taxon>Methanococci</taxon>
        <taxon>Methanococcales</taxon>
        <taxon>Methanococcaceae</taxon>
        <taxon>Methanococcus</taxon>
    </lineage>
</organism>
<dbReference type="eggNOG" id="arCOG04876">
    <property type="taxonomic scope" value="Archaea"/>
</dbReference>
<reference evidence="1" key="1">
    <citation type="submission" date="2007-10" db="EMBL/GenBank/DDBJ databases">
        <title>Complete sequence of Methanococcus maripaludis C6.</title>
        <authorList>
            <consortium name="US DOE Joint Genome Institute"/>
            <person name="Copeland A."/>
            <person name="Lucas S."/>
            <person name="Lapidus A."/>
            <person name="Barry K."/>
            <person name="Glavina del Rio T."/>
            <person name="Dalin E."/>
            <person name="Tice H."/>
            <person name="Pitluck S."/>
            <person name="Clum A."/>
            <person name="Schmutz J."/>
            <person name="Larimer F."/>
            <person name="Land M."/>
            <person name="Hauser L."/>
            <person name="Kyrpides N."/>
            <person name="Mikhailova N."/>
            <person name="Sieprawska-Lupa M."/>
            <person name="Whitman W.B."/>
            <person name="Richardson P."/>
        </authorList>
    </citation>
    <scope>NUCLEOTIDE SEQUENCE [LARGE SCALE GENOMIC DNA]</scope>
    <source>
        <strain evidence="1">C6</strain>
    </source>
</reference>
<dbReference type="AlphaFoldDB" id="A9AB04"/>
<accession>A9AB04</accession>
<dbReference type="Pfam" id="PF10622">
    <property type="entry name" value="Ehbp"/>
    <property type="match status" value="1"/>
</dbReference>
<name>A9AB04_METM6</name>
<proteinExistence type="predicted"/>
<evidence type="ECO:0008006" key="2">
    <source>
        <dbReference type="Google" id="ProtNLM"/>
    </source>
</evidence>
<dbReference type="InterPro" id="IPR019597">
    <property type="entry name" value="Energy-convert_hydgase-B_suP"/>
</dbReference>
<dbReference type="HOGENOM" id="CLU_162437_0_0_2"/>
<gene>
    <name evidence="1" type="ordered locus">MmarC6_1715</name>
</gene>
<protein>
    <recommendedName>
        <fullName evidence="2">Energy-converting hydrogenase B subunit P</fullName>
    </recommendedName>
</protein>
<sequence>MKTGSDKSCKRVHILMSSYNILMKTKGDMLPKMLLLPKLTMSLGGYIRETVEIYQEDNVKEFPHRNVVVGNPTNEPIKIDIPAYDENWVQRHQELGLIVVPVELDEDFVGIFKMVEEKVKKANLS</sequence>
<evidence type="ECO:0000313" key="1">
    <source>
        <dbReference type="EMBL" id="ABX02527.1"/>
    </source>
</evidence>
<dbReference type="KEGG" id="mmx:MmarC6_1715"/>
<dbReference type="EMBL" id="CP000867">
    <property type="protein sequence ID" value="ABX02527.1"/>
    <property type="molecule type" value="Genomic_DNA"/>
</dbReference>
<dbReference type="STRING" id="444158.MmarC6_1715"/>